<sequence>MLIDRPDAATRLRRALDRAPVVLLTGPRQAGKTTLSRLVGQSPPECTFDAENPVDAARLADPMLALSGLSGLITIDEAQRIPDLFPVVRVLVDRPGMSARFLILGSASPDLVGLASESLAGRVELVELSGLTVRDVGASAADRLWLRGGLPPSFTARSDEDSAAWRDGYITTFLERDLAQLGVRIPAATMRRAWTMLAHFHAQLWNGAELARSLDVAQTTARRYLDALTDALVVRQLTPWFANIEKRQRRSPKIYIRDTGLLHRLLGIDDRLSLERNPKLGASWEGFVIEQLAALLAPSPLYFWRTQQDAELDLYVELSGRPYGFEIKRTSAPSLTRSMRSALVDLQLARLAIVYPGQHRFPLSDKVVAVPADHLLTTRSVDEVLALLK</sequence>
<feature type="domain" description="AAA" evidence="1">
    <location>
        <begin position="20"/>
        <end position="135"/>
    </location>
</feature>
<dbReference type="Proteomes" id="UP000193087">
    <property type="component" value="Unassembled WGS sequence"/>
</dbReference>
<evidence type="ECO:0000313" key="3">
    <source>
        <dbReference type="EMBL" id="ORW71540.1"/>
    </source>
</evidence>
<protein>
    <recommendedName>
        <fullName evidence="5">ATP-binding protein</fullName>
    </recommendedName>
</protein>
<dbReference type="InterPro" id="IPR027417">
    <property type="entry name" value="P-loop_NTPase"/>
</dbReference>
<dbReference type="InterPro" id="IPR025420">
    <property type="entry name" value="DUF4143"/>
</dbReference>
<accession>A0A1X2C6M1</accession>
<dbReference type="AlphaFoldDB" id="A0A1X2C6M1"/>
<dbReference type="SUPFAM" id="SSF52540">
    <property type="entry name" value="P-loop containing nucleoside triphosphate hydrolases"/>
    <property type="match status" value="1"/>
</dbReference>
<name>A0A1X2C6M1_9MYCO</name>
<evidence type="ECO:0000259" key="2">
    <source>
        <dbReference type="Pfam" id="PF13635"/>
    </source>
</evidence>
<dbReference type="EMBL" id="LQPQ01000146">
    <property type="protein sequence ID" value="ORW71540.1"/>
    <property type="molecule type" value="Genomic_DNA"/>
</dbReference>
<dbReference type="Pfam" id="PF13635">
    <property type="entry name" value="DUF4143"/>
    <property type="match status" value="1"/>
</dbReference>
<dbReference type="PANTHER" id="PTHR43566:SF2">
    <property type="entry name" value="DUF4143 DOMAIN-CONTAINING PROTEIN"/>
    <property type="match status" value="1"/>
</dbReference>
<keyword evidence="4" id="KW-1185">Reference proteome</keyword>
<dbReference type="STRING" id="486698.AWC22_01490"/>
<dbReference type="GeneID" id="93495986"/>
<evidence type="ECO:0000313" key="4">
    <source>
        <dbReference type="Proteomes" id="UP000193087"/>
    </source>
</evidence>
<dbReference type="OrthoDB" id="128089at2"/>
<dbReference type="Pfam" id="PF13173">
    <property type="entry name" value="AAA_14"/>
    <property type="match status" value="1"/>
</dbReference>
<dbReference type="PANTHER" id="PTHR43566">
    <property type="entry name" value="CONSERVED PROTEIN"/>
    <property type="match status" value="1"/>
</dbReference>
<dbReference type="InterPro" id="IPR041682">
    <property type="entry name" value="AAA_14"/>
</dbReference>
<organism evidence="3 4">
    <name type="scientific">Mycobacterium riyadhense</name>
    <dbReference type="NCBI Taxonomy" id="486698"/>
    <lineage>
        <taxon>Bacteria</taxon>
        <taxon>Bacillati</taxon>
        <taxon>Actinomycetota</taxon>
        <taxon>Actinomycetes</taxon>
        <taxon>Mycobacteriales</taxon>
        <taxon>Mycobacteriaceae</taxon>
        <taxon>Mycobacterium</taxon>
    </lineage>
</organism>
<dbReference type="Gene3D" id="3.40.50.300">
    <property type="entry name" value="P-loop containing nucleotide triphosphate hydrolases"/>
    <property type="match status" value="1"/>
</dbReference>
<reference evidence="3 4" key="1">
    <citation type="submission" date="2016-01" db="EMBL/GenBank/DDBJ databases">
        <title>The new phylogeny of the genus Mycobacterium.</title>
        <authorList>
            <person name="Tarcisio F."/>
            <person name="Conor M."/>
            <person name="Antonella G."/>
            <person name="Elisabetta G."/>
            <person name="Giulia F.S."/>
            <person name="Sara T."/>
            <person name="Anna F."/>
            <person name="Clotilde B."/>
            <person name="Roberto B."/>
            <person name="Veronica D.S."/>
            <person name="Fabio R."/>
            <person name="Monica P."/>
            <person name="Olivier J."/>
            <person name="Enrico T."/>
            <person name="Nicola S."/>
        </authorList>
    </citation>
    <scope>NUCLEOTIDE SEQUENCE [LARGE SCALE GENOMIC DNA]</scope>
    <source>
        <strain evidence="3 4">DSM 45176</strain>
    </source>
</reference>
<dbReference type="RefSeq" id="WP_085251692.1">
    <property type="nucleotide sequence ID" value="NZ_CAJMWJ010000001.1"/>
</dbReference>
<comment type="caution">
    <text evidence="3">The sequence shown here is derived from an EMBL/GenBank/DDBJ whole genome shotgun (WGS) entry which is preliminary data.</text>
</comment>
<proteinExistence type="predicted"/>
<feature type="domain" description="DUF4143" evidence="2">
    <location>
        <begin position="175"/>
        <end position="329"/>
    </location>
</feature>
<evidence type="ECO:0000259" key="1">
    <source>
        <dbReference type="Pfam" id="PF13173"/>
    </source>
</evidence>
<gene>
    <name evidence="3" type="ORF">AWC22_01490</name>
</gene>
<evidence type="ECO:0008006" key="5">
    <source>
        <dbReference type="Google" id="ProtNLM"/>
    </source>
</evidence>